<dbReference type="EMBL" id="JACGCU010000008">
    <property type="protein sequence ID" value="MBA6058925.1"/>
    <property type="molecule type" value="Genomic_DNA"/>
</dbReference>
<evidence type="ECO:0000313" key="2">
    <source>
        <dbReference type="Proteomes" id="UP000556620"/>
    </source>
</evidence>
<dbReference type="AlphaFoldDB" id="A0A7W2PS75"/>
<dbReference type="RefSeq" id="WP_182365809.1">
    <property type="nucleotide sequence ID" value="NZ_JACGCU010000008.1"/>
</dbReference>
<proteinExistence type="predicted"/>
<comment type="caution">
    <text evidence="1">The sequence shown here is derived from an EMBL/GenBank/DDBJ whole genome shotgun (WGS) entry which is preliminary data.</text>
</comment>
<sequence>MQIKPYSPAPEGVSIVQNQYGGYSVERVQILKPGASSNPEALQFCFGQNVPGVNGAALFNPSKTRITAQGKDQVTFVVPMTMGTPLTYELMFSLTVSSSEQKNLFDYTNLKIRGTWSANEAPLPGSSEAAQYVDSARIKLDAISSAISNCLLAEG</sequence>
<name>A0A7W2PS75_9PSED</name>
<evidence type="ECO:0000313" key="1">
    <source>
        <dbReference type="EMBL" id="MBA6058925.1"/>
    </source>
</evidence>
<reference evidence="1 2" key="1">
    <citation type="submission" date="2020-07" db="EMBL/GenBank/DDBJ databases">
        <title>Diversity of carbapenemase encoding genes among Pseudomonas putida group clinical isolates in a tertiary Brazilian hospital.</title>
        <authorList>
            <person name="Alberto-Lei F."/>
            <person name="Nodari C.S."/>
            <person name="Streling A.P."/>
            <person name="Paulino J.T."/>
            <person name="Bessa-Neto F.O."/>
            <person name="Cayo R."/>
            <person name="Gales A.C."/>
        </authorList>
    </citation>
    <scope>NUCLEOTIDE SEQUENCE [LARGE SCALE GENOMIC DNA]</scope>
    <source>
        <strain evidence="1 2">14535</strain>
    </source>
</reference>
<gene>
    <name evidence="1" type="ORF">H4C44_07055</name>
</gene>
<accession>A0A7W2PS75</accession>
<organism evidence="1 2">
    <name type="scientific">Pseudomonas juntendi</name>
    <dbReference type="NCBI Taxonomy" id="2666183"/>
    <lineage>
        <taxon>Bacteria</taxon>
        <taxon>Pseudomonadati</taxon>
        <taxon>Pseudomonadota</taxon>
        <taxon>Gammaproteobacteria</taxon>
        <taxon>Pseudomonadales</taxon>
        <taxon>Pseudomonadaceae</taxon>
        <taxon>Pseudomonas</taxon>
    </lineage>
</organism>
<protein>
    <submittedName>
        <fullName evidence="1">Uncharacterized protein</fullName>
    </submittedName>
</protein>
<dbReference type="Proteomes" id="UP000556620">
    <property type="component" value="Unassembled WGS sequence"/>
</dbReference>